<evidence type="ECO:0008006" key="4">
    <source>
        <dbReference type="Google" id="ProtNLM"/>
    </source>
</evidence>
<evidence type="ECO:0000313" key="2">
    <source>
        <dbReference type="EMBL" id="EGE47994.1"/>
    </source>
</evidence>
<organism evidence="2 3">
    <name type="scientific">Acetobacter pomorum DM001</name>
    <dbReference type="NCBI Taxonomy" id="945681"/>
    <lineage>
        <taxon>Bacteria</taxon>
        <taxon>Pseudomonadati</taxon>
        <taxon>Pseudomonadota</taxon>
        <taxon>Alphaproteobacteria</taxon>
        <taxon>Acetobacterales</taxon>
        <taxon>Acetobacteraceae</taxon>
        <taxon>Acetobacter</taxon>
    </lineage>
</organism>
<feature type="compositionally biased region" description="Polar residues" evidence="1">
    <location>
        <begin position="262"/>
        <end position="271"/>
    </location>
</feature>
<dbReference type="Proteomes" id="UP000018454">
    <property type="component" value="Unassembled WGS sequence"/>
</dbReference>
<evidence type="ECO:0000256" key="1">
    <source>
        <dbReference type="SAM" id="MobiDB-lite"/>
    </source>
</evidence>
<name>F1YSX0_9PROT</name>
<gene>
    <name evidence="2" type="ORF">APO_1025</name>
</gene>
<dbReference type="RefSeq" id="WP_006116074.1">
    <property type="nucleotide sequence ID" value="NZ_AEUP01000023.1"/>
</dbReference>
<dbReference type="EMBL" id="AEUP01000023">
    <property type="protein sequence ID" value="EGE47994.1"/>
    <property type="molecule type" value="Genomic_DNA"/>
</dbReference>
<proteinExistence type="predicted"/>
<sequence>MTGMDDIMSTRLYGRMRFFCLMGVLGAAVPVLGTVFSGQAQAQVALDHPRLTPARDAIIDYSFQPQPTAQDLENGVKPDTPIATRHVQVMFSGDGGLMRINYMTSMEGDDSRGAVIINRASQEVLVLLNDRHIYTRLVQQEGIRNPFLLDLSMQFTRKGSDVVAGQPCTVWAAQSAQGQATACVTDDGFILSQTGIDVDGLNGRIRAMKVSYEPVPDSVFQPPAGFQEVNPHSGNKNGGGSAGGASAQPAAPSGVGPMISTPAPNSAEGTP</sequence>
<dbReference type="AlphaFoldDB" id="F1YSX0"/>
<reference evidence="2 3" key="1">
    <citation type="journal article" date="2011" name="Science">
        <title>Drosophila microbiome modulates host developmental and metabolic homeostasis via insulin signaling.</title>
        <authorList>
            <person name="Shin S.C."/>
            <person name="Kim S.H."/>
            <person name="You H."/>
            <person name="Kim B."/>
            <person name="Kim A.C."/>
            <person name="Lee K.A."/>
            <person name="Yoon J.H."/>
            <person name="Ryu J.H."/>
            <person name="Lee W.J."/>
        </authorList>
    </citation>
    <scope>NUCLEOTIDE SEQUENCE [LARGE SCALE GENOMIC DNA]</scope>
    <source>
        <strain evidence="2 3">DM001</strain>
    </source>
</reference>
<protein>
    <recommendedName>
        <fullName evidence="4">DUF4412 domain-containing protein</fullName>
    </recommendedName>
</protein>
<accession>F1YSX0</accession>
<evidence type="ECO:0000313" key="3">
    <source>
        <dbReference type="Proteomes" id="UP000018454"/>
    </source>
</evidence>
<feature type="region of interest" description="Disordered" evidence="1">
    <location>
        <begin position="219"/>
        <end position="271"/>
    </location>
</feature>
<comment type="caution">
    <text evidence="2">The sequence shown here is derived from an EMBL/GenBank/DDBJ whole genome shotgun (WGS) entry which is preliminary data.</text>
</comment>
<feature type="compositionally biased region" description="Low complexity" evidence="1">
    <location>
        <begin position="244"/>
        <end position="257"/>
    </location>
</feature>